<dbReference type="AlphaFoldDB" id="A0A1G2MTR0"/>
<dbReference type="STRING" id="1802312.A3C06_00460"/>
<accession>A0A1G2MTR0</accession>
<organism evidence="1 2">
    <name type="scientific">Candidatus Taylorbacteria bacterium RIFCSPHIGHO2_02_FULL_46_13</name>
    <dbReference type="NCBI Taxonomy" id="1802312"/>
    <lineage>
        <taxon>Bacteria</taxon>
        <taxon>Candidatus Tayloriibacteriota</taxon>
    </lineage>
</organism>
<proteinExistence type="predicted"/>
<comment type="caution">
    <text evidence="1">The sequence shown here is derived from an EMBL/GenBank/DDBJ whole genome shotgun (WGS) entry which is preliminary data.</text>
</comment>
<dbReference type="EMBL" id="MHRQ01000008">
    <property type="protein sequence ID" value="OHA27280.1"/>
    <property type="molecule type" value="Genomic_DNA"/>
</dbReference>
<gene>
    <name evidence="1" type="ORF">A3C06_00460</name>
</gene>
<reference evidence="1 2" key="1">
    <citation type="journal article" date="2016" name="Nat. Commun.">
        <title>Thousands of microbial genomes shed light on interconnected biogeochemical processes in an aquifer system.</title>
        <authorList>
            <person name="Anantharaman K."/>
            <person name="Brown C.T."/>
            <person name="Hug L.A."/>
            <person name="Sharon I."/>
            <person name="Castelle C.J."/>
            <person name="Probst A.J."/>
            <person name="Thomas B.C."/>
            <person name="Singh A."/>
            <person name="Wilkins M.J."/>
            <person name="Karaoz U."/>
            <person name="Brodie E.L."/>
            <person name="Williams K.H."/>
            <person name="Hubbard S.S."/>
            <person name="Banfield J.F."/>
        </authorList>
    </citation>
    <scope>NUCLEOTIDE SEQUENCE [LARGE SCALE GENOMIC DNA]</scope>
</reference>
<evidence type="ECO:0000313" key="2">
    <source>
        <dbReference type="Proteomes" id="UP000177565"/>
    </source>
</evidence>
<sequence length="394" mass="44961">MKVAIRERTFELLVIVTPVQMEVFCYEGLALNHVRVFFTKEITFSKSIQGSDKEFTASASSALYRLLRECEVQLHKSNVPHIRIQRVTFFYSPSLATVALEHILVRSKQRTELTEKSVRALITDAEKSFLGSVRYNKKNSGLPVGKQTIIERRFTRTMLDGYPVSSYFLREYNEFSGVLLLGGVSTGLLQKLTDVCHSIFRNSLIYHRTIERAILDTVGVLGDPHQNFLVCVLFPQGLYMTYVENNLPVNQKFSDVGSERILALFSGVLSTTKTVAKSFIRLYRDKKLHGASEHRFIQALAHVADLWMKEFMRVRQDLSERFLLPQHVYLLASRPLDSLILENLPTSGTDAYGQYQLTHVIIENFWPIEAVDPSALTPLASLLMTYTLTHPVEY</sequence>
<name>A0A1G2MTR0_9BACT</name>
<protein>
    <recommendedName>
        <fullName evidence="3">SHS2 domain-containing protein</fullName>
    </recommendedName>
</protein>
<evidence type="ECO:0008006" key="3">
    <source>
        <dbReference type="Google" id="ProtNLM"/>
    </source>
</evidence>
<evidence type="ECO:0000313" key="1">
    <source>
        <dbReference type="EMBL" id="OHA27280.1"/>
    </source>
</evidence>
<dbReference type="Proteomes" id="UP000177565">
    <property type="component" value="Unassembled WGS sequence"/>
</dbReference>